<keyword evidence="1" id="KW-1133">Transmembrane helix</keyword>
<gene>
    <name evidence="2" type="ORF">METSMIF1_03677</name>
</gene>
<feature type="transmembrane region" description="Helical" evidence="1">
    <location>
        <begin position="39"/>
        <end position="59"/>
    </location>
</feature>
<sequence>MKFHKQSIFYLMIFVFIMGIFYCLYNIFCVEFDNTIKTIYASLIIGLISSIGLFINLINNIETKEQTNRLIQENVNNRFIQLRFNDSKRAIHDLIIFLQSSVNVYYRIIDLYGHEKHDNSKVLSPRAFLIMQFINIISNTLLLNDLPYSLRKFIENKFEDKLKPTFDGSSMEMIDFMSNEVGSSFSALDLDEYKEFIYQFFEIKNQNQNVIVFKYYYESPEITEEELLNHFNDILNILSSYTVEELILWDENIEIEKIDYLSEYNKNRDNLHNNKGNN</sequence>
<dbReference type="PATRIC" id="fig|521002.11.peg.1624"/>
<dbReference type="HOGENOM" id="CLU_999706_0_0_2"/>
<proteinExistence type="predicted"/>
<reference evidence="2 3" key="1">
    <citation type="submission" date="2010-01" db="EMBL/GenBank/DDBJ databases">
        <authorList>
            <person name="Weinstock G."/>
            <person name="Sodergren E."/>
            <person name="Clifton S."/>
            <person name="Fulton L."/>
            <person name="Fulton B."/>
            <person name="Courtney L."/>
            <person name="Fronick C."/>
            <person name="Harrison M."/>
            <person name="Strong C."/>
            <person name="Farmer C."/>
            <person name="Delahaunty K."/>
            <person name="Markovic C."/>
            <person name="Hall O."/>
            <person name="Minx P."/>
            <person name="Tomlinson C."/>
            <person name="Mitreva M."/>
            <person name="Nelson J."/>
            <person name="Hou S."/>
            <person name="Wollam A."/>
            <person name="Pepin K.H."/>
            <person name="Johnson M."/>
            <person name="Bhonagiri V."/>
            <person name="Nash W.E."/>
            <person name="Warren W."/>
            <person name="Chinwalla A."/>
            <person name="Mardis E.R."/>
            <person name="Wilson R.K."/>
        </authorList>
    </citation>
    <scope>NUCLEOTIDE SEQUENCE [LARGE SCALE GENOMIC DNA]</scope>
    <source>
        <strain evidence="2 3">DSM 2374</strain>
    </source>
</reference>
<accession>D2ZS43</accession>
<comment type="caution">
    <text evidence="2">The sequence shown here is derived from an EMBL/GenBank/DDBJ whole genome shotgun (WGS) entry which is preliminary data.</text>
</comment>
<evidence type="ECO:0000256" key="1">
    <source>
        <dbReference type="SAM" id="Phobius"/>
    </source>
</evidence>
<dbReference type="RefSeq" id="WP_004034450.1">
    <property type="nucleotide sequence ID" value="NZ_GG704759.1"/>
</dbReference>
<feature type="transmembrane region" description="Helical" evidence="1">
    <location>
        <begin position="7"/>
        <end position="27"/>
    </location>
</feature>
<dbReference type="Proteomes" id="UP000004028">
    <property type="component" value="Unassembled WGS sequence"/>
</dbReference>
<evidence type="ECO:0000313" key="3">
    <source>
        <dbReference type="Proteomes" id="UP000004028"/>
    </source>
</evidence>
<keyword evidence="1" id="KW-0472">Membrane</keyword>
<evidence type="ECO:0000313" key="2">
    <source>
        <dbReference type="EMBL" id="EFC92643.1"/>
    </source>
</evidence>
<protein>
    <submittedName>
        <fullName evidence="2">Uncharacterized protein</fullName>
    </submittedName>
</protein>
<dbReference type="AlphaFoldDB" id="D2ZS43"/>
<organism evidence="2 3">
    <name type="scientific">Methanobrevibacter smithii DSM 2374</name>
    <dbReference type="NCBI Taxonomy" id="521002"/>
    <lineage>
        <taxon>Archaea</taxon>
        <taxon>Methanobacteriati</taxon>
        <taxon>Methanobacteriota</taxon>
        <taxon>Methanomada group</taxon>
        <taxon>Methanobacteria</taxon>
        <taxon>Methanobacteriales</taxon>
        <taxon>Methanobacteriaceae</taxon>
        <taxon>Methanobrevibacter</taxon>
    </lineage>
</organism>
<dbReference type="EMBL" id="ABYV02000011">
    <property type="protein sequence ID" value="EFC92643.1"/>
    <property type="molecule type" value="Genomic_DNA"/>
</dbReference>
<name>D2ZS43_METSM</name>
<keyword evidence="1" id="KW-0812">Transmembrane</keyword>